<organism evidence="3 4">
    <name type="scientific">Phlebiopsis gigantea (strain 11061_1 CR5-6)</name>
    <name type="common">White-rot fungus</name>
    <name type="synonym">Peniophora gigantea</name>
    <dbReference type="NCBI Taxonomy" id="745531"/>
    <lineage>
        <taxon>Eukaryota</taxon>
        <taxon>Fungi</taxon>
        <taxon>Dikarya</taxon>
        <taxon>Basidiomycota</taxon>
        <taxon>Agaricomycotina</taxon>
        <taxon>Agaricomycetes</taxon>
        <taxon>Polyporales</taxon>
        <taxon>Phanerochaetaceae</taxon>
        <taxon>Phlebiopsis</taxon>
    </lineage>
</organism>
<accession>A0A0C3NLA0</accession>
<evidence type="ECO:0000313" key="3">
    <source>
        <dbReference type="EMBL" id="KIP05784.1"/>
    </source>
</evidence>
<dbReference type="EMBL" id="KN840534">
    <property type="protein sequence ID" value="KIP05784.1"/>
    <property type="molecule type" value="Genomic_DNA"/>
</dbReference>
<sequence>MARRSAPPHSGPAYYSGAPRGALSDPNESAIGAFLRTEVFAPDKLPGNLSVLTGVAVFFGGIAALRTWGDILIPA</sequence>
<dbReference type="AlphaFoldDB" id="A0A0C3NLA0"/>
<feature type="transmembrane region" description="Helical" evidence="2">
    <location>
        <begin position="49"/>
        <end position="69"/>
    </location>
</feature>
<evidence type="ECO:0000256" key="2">
    <source>
        <dbReference type="SAM" id="Phobius"/>
    </source>
</evidence>
<reference evidence="3 4" key="1">
    <citation type="journal article" date="2014" name="PLoS Genet.">
        <title>Analysis of the Phlebiopsis gigantea genome, transcriptome and secretome provides insight into its pioneer colonization strategies of wood.</title>
        <authorList>
            <person name="Hori C."/>
            <person name="Ishida T."/>
            <person name="Igarashi K."/>
            <person name="Samejima M."/>
            <person name="Suzuki H."/>
            <person name="Master E."/>
            <person name="Ferreira P."/>
            <person name="Ruiz-Duenas F.J."/>
            <person name="Held B."/>
            <person name="Canessa P."/>
            <person name="Larrondo L.F."/>
            <person name="Schmoll M."/>
            <person name="Druzhinina I.S."/>
            <person name="Kubicek C.P."/>
            <person name="Gaskell J.A."/>
            <person name="Kersten P."/>
            <person name="St John F."/>
            <person name="Glasner J."/>
            <person name="Sabat G."/>
            <person name="Splinter BonDurant S."/>
            <person name="Syed K."/>
            <person name="Yadav J."/>
            <person name="Mgbeahuruike A.C."/>
            <person name="Kovalchuk A."/>
            <person name="Asiegbu F.O."/>
            <person name="Lackner G."/>
            <person name="Hoffmeister D."/>
            <person name="Rencoret J."/>
            <person name="Gutierrez A."/>
            <person name="Sun H."/>
            <person name="Lindquist E."/>
            <person name="Barry K."/>
            <person name="Riley R."/>
            <person name="Grigoriev I.V."/>
            <person name="Henrissat B."/>
            <person name="Kues U."/>
            <person name="Berka R.M."/>
            <person name="Martinez A.T."/>
            <person name="Covert S.F."/>
            <person name="Blanchette R.A."/>
            <person name="Cullen D."/>
        </authorList>
    </citation>
    <scope>NUCLEOTIDE SEQUENCE [LARGE SCALE GENOMIC DNA]</scope>
    <source>
        <strain evidence="3 4">11061_1 CR5-6</strain>
    </source>
</reference>
<dbReference type="Proteomes" id="UP000053257">
    <property type="component" value="Unassembled WGS sequence"/>
</dbReference>
<dbReference type="HOGENOM" id="CLU_196995_0_0_1"/>
<proteinExistence type="predicted"/>
<keyword evidence="4" id="KW-1185">Reference proteome</keyword>
<name>A0A0C3NLA0_PHLG1</name>
<keyword evidence="2" id="KW-1133">Transmembrane helix</keyword>
<gene>
    <name evidence="3" type="ORF">PHLGIDRAFT_19615</name>
</gene>
<feature type="region of interest" description="Disordered" evidence="1">
    <location>
        <begin position="1"/>
        <end position="21"/>
    </location>
</feature>
<dbReference type="OrthoDB" id="5514856at2759"/>
<evidence type="ECO:0000313" key="4">
    <source>
        <dbReference type="Proteomes" id="UP000053257"/>
    </source>
</evidence>
<keyword evidence="2" id="KW-0472">Membrane</keyword>
<evidence type="ECO:0000256" key="1">
    <source>
        <dbReference type="SAM" id="MobiDB-lite"/>
    </source>
</evidence>
<protein>
    <submittedName>
        <fullName evidence="3">Uncharacterized protein</fullName>
    </submittedName>
</protein>
<keyword evidence="2" id="KW-0812">Transmembrane</keyword>